<evidence type="ECO:0000313" key="5">
    <source>
        <dbReference type="Proteomes" id="UP001164286"/>
    </source>
</evidence>
<feature type="compositionally biased region" description="Acidic residues" evidence="2">
    <location>
        <begin position="342"/>
        <end position="355"/>
    </location>
</feature>
<evidence type="ECO:0000313" key="4">
    <source>
        <dbReference type="EMBL" id="KAI9639043.1"/>
    </source>
</evidence>
<feature type="compositionally biased region" description="Basic and acidic residues" evidence="2">
    <location>
        <begin position="356"/>
        <end position="367"/>
    </location>
</feature>
<protein>
    <recommendedName>
        <fullName evidence="3">DUF676 domain-containing protein</fullName>
    </recommendedName>
</protein>
<dbReference type="PANTHER" id="PTHR47842">
    <property type="entry name" value="EXPRESSED PROTEIN"/>
    <property type="match status" value="1"/>
</dbReference>
<feature type="region of interest" description="Disordered" evidence="2">
    <location>
        <begin position="194"/>
        <end position="214"/>
    </location>
</feature>
<reference evidence="4" key="1">
    <citation type="journal article" date="2022" name="G3 (Bethesda)">
        <title>High quality genome of the basidiomycete yeast Dioszegia hungarica PDD-24b-2 isolated from cloud water.</title>
        <authorList>
            <person name="Jarrige D."/>
            <person name="Haridas S."/>
            <person name="Bleykasten-Grosshans C."/>
            <person name="Joly M."/>
            <person name="Nadalig T."/>
            <person name="Sancelme M."/>
            <person name="Vuilleumier S."/>
            <person name="Grigoriev I.V."/>
            <person name="Amato P."/>
            <person name="Bringel F."/>
        </authorList>
    </citation>
    <scope>NUCLEOTIDE SEQUENCE</scope>
    <source>
        <strain evidence="4">PDD-24b-2</strain>
    </source>
</reference>
<feature type="compositionally biased region" description="Basic and acidic residues" evidence="2">
    <location>
        <begin position="277"/>
        <end position="341"/>
    </location>
</feature>
<evidence type="ECO:0000256" key="2">
    <source>
        <dbReference type="SAM" id="MobiDB-lite"/>
    </source>
</evidence>
<feature type="compositionally biased region" description="Polar residues" evidence="2">
    <location>
        <begin position="561"/>
        <end position="574"/>
    </location>
</feature>
<feature type="region of interest" description="Disordered" evidence="2">
    <location>
        <begin position="277"/>
        <end position="583"/>
    </location>
</feature>
<dbReference type="GeneID" id="77731036"/>
<dbReference type="Proteomes" id="UP001164286">
    <property type="component" value="Unassembled WGS sequence"/>
</dbReference>
<dbReference type="Pfam" id="PF05057">
    <property type="entry name" value="DUF676"/>
    <property type="match status" value="1"/>
</dbReference>
<sequence>MSPSGSVHSPAAVEQLLLLVWVHGFKGNQATFQDFPHDVGEAAKKRFTTYDVISIIYPKYRTVGEIEVATAAFVQWLYKYVNDLEQQKVDSTGHAVHTSVILFGHSMGGMLVADAAKAVRDEIKAKPGKNLADVRGVIAIDTPFIGIHPALVSYGIEQLDAYIDKALLDTGAFFENSPKFLRTGLNKIGINPQALKSPPIPGSPGSGTGFLDPEGRLGRSFSTVLALPGQVSSSDWDWTSAARGGGLKGLRRAISGQKDEEGEGDELTLQEKAEKVEKKRLEKERKEREKREAKEKKEEEKRVKKEIKEQEKREKQEEKRKEKERKAAEKKAKNEEKKAADGEENEEKDGDADSDQGEKGEKGEKTDNQAAVDEAEDGKEEEGKSEGTKDDKGAKGEKTDSTGEDGEKTIQVGSPDHDTQAESPPEVLETAPSTSIPPPLPPRRSTQRPDPSRAASSHPANPSKQEADRAFTGSVQSIFDPADVGNGGDAHPDQPQPNLVVSGDGATPSDLPSFTSDPKTKGVSPPSDTTPTASHSPSPDPSHRDAPSEDERPTSPIPTMDASSSEPGGTITNAQKKEQQKKNWRWAKAHMEFMSSCWSVGDIAKRMKGIDGFQRDGIYFVNIYSIVKASPPLHPKDRTFVSLPTIHHPTKESWKPFVHDSAADQVEAHMSMFDKEKHKGYGRLIGVIEDEIGEVLKRMTE</sequence>
<proteinExistence type="inferred from homology"/>
<dbReference type="AlphaFoldDB" id="A0AA38LXV5"/>
<feature type="compositionally biased region" description="Low complexity" evidence="2">
    <location>
        <begin position="524"/>
        <end position="537"/>
    </location>
</feature>
<dbReference type="SUPFAM" id="SSF53474">
    <property type="entry name" value="alpha/beta-Hydrolases"/>
    <property type="match status" value="1"/>
</dbReference>
<comment type="caution">
    <text evidence="4">The sequence shown here is derived from an EMBL/GenBank/DDBJ whole genome shotgun (WGS) entry which is preliminary data.</text>
</comment>
<dbReference type="PANTHER" id="PTHR47842:SF1">
    <property type="entry name" value="DUF676 DOMAIN-CONTAINING PROTEIN"/>
    <property type="match status" value="1"/>
</dbReference>
<evidence type="ECO:0000259" key="3">
    <source>
        <dbReference type="Pfam" id="PF05057"/>
    </source>
</evidence>
<keyword evidence="5" id="KW-1185">Reference proteome</keyword>
<feature type="domain" description="DUF676" evidence="3">
    <location>
        <begin position="18"/>
        <end position="148"/>
    </location>
</feature>
<dbReference type="RefSeq" id="XP_052948820.1">
    <property type="nucleotide sequence ID" value="XM_053091831.1"/>
</dbReference>
<dbReference type="EMBL" id="JAKWFO010000002">
    <property type="protein sequence ID" value="KAI9639043.1"/>
    <property type="molecule type" value="Genomic_DNA"/>
</dbReference>
<dbReference type="InterPro" id="IPR007751">
    <property type="entry name" value="DUF676_lipase-like"/>
</dbReference>
<feature type="compositionally biased region" description="Polar residues" evidence="2">
    <location>
        <begin position="454"/>
        <end position="464"/>
    </location>
</feature>
<feature type="compositionally biased region" description="Basic and acidic residues" evidence="2">
    <location>
        <begin position="381"/>
        <end position="408"/>
    </location>
</feature>
<accession>A0AA38LXV5</accession>
<name>A0AA38LXV5_9TREE</name>
<organism evidence="4 5">
    <name type="scientific">Dioszegia hungarica</name>
    <dbReference type="NCBI Taxonomy" id="4972"/>
    <lineage>
        <taxon>Eukaryota</taxon>
        <taxon>Fungi</taxon>
        <taxon>Dikarya</taxon>
        <taxon>Basidiomycota</taxon>
        <taxon>Agaricomycotina</taxon>
        <taxon>Tremellomycetes</taxon>
        <taxon>Tremellales</taxon>
        <taxon>Bulleribasidiaceae</taxon>
        <taxon>Dioszegia</taxon>
    </lineage>
</organism>
<evidence type="ECO:0000256" key="1">
    <source>
        <dbReference type="ARBA" id="ARBA00007920"/>
    </source>
</evidence>
<feature type="compositionally biased region" description="Basic and acidic residues" evidence="2">
    <location>
        <begin position="541"/>
        <end position="553"/>
    </location>
</feature>
<dbReference type="Gene3D" id="3.40.50.1820">
    <property type="entry name" value="alpha/beta hydrolase"/>
    <property type="match status" value="1"/>
</dbReference>
<gene>
    <name evidence="4" type="ORF">MKK02DRAFT_42084</name>
</gene>
<dbReference type="InterPro" id="IPR029058">
    <property type="entry name" value="AB_hydrolase_fold"/>
</dbReference>
<comment type="similarity">
    <text evidence="1">Belongs to the putative lipase ROG1 family.</text>
</comment>